<comment type="caution">
    <text evidence="1">The sequence shown here is derived from an EMBL/GenBank/DDBJ whole genome shotgun (WGS) entry which is preliminary data.</text>
</comment>
<proteinExistence type="predicted"/>
<protein>
    <submittedName>
        <fullName evidence="1">Cytoplasmic protein</fullName>
    </submittedName>
</protein>
<evidence type="ECO:0000313" key="2">
    <source>
        <dbReference type="Proteomes" id="UP000267430"/>
    </source>
</evidence>
<name>A0A3S0U5F5_9BACI</name>
<organism evidence="1 2">
    <name type="scientific">Peribacillus cavernae</name>
    <dbReference type="NCBI Taxonomy" id="1674310"/>
    <lineage>
        <taxon>Bacteria</taxon>
        <taxon>Bacillati</taxon>
        <taxon>Bacillota</taxon>
        <taxon>Bacilli</taxon>
        <taxon>Bacillales</taxon>
        <taxon>Bacillaceae</taxon>
        <taxon>Peribacillus</taxon>
    </lineage>
</organism>
<accession>A0A3S0U5F5</accession>
<reference evidence="1 2" key="1">
    <citation type="submission" date="2018-12" db="EMBL/GenBank/DDBJ databases">
        <title>Bacillus chawlae sp. nov., Bacillus glennii sp. nov., and Bacillus saganii sp. nov. Isolated from the Vehicle Assembly Building at Kennedy Space Center where the Viking Spacecraft were Assembled.</title>
        <authorList>
            <person name="Seuylemezian A."/>
            <person name="Vaishampayan P."/>
        </authorList>
    </citation>
    <scope>NUCLEOTIDE SEQUENCE [LARGE SCALE GENOMIC DNA]</scope>
    <source>
        <strain evidence="1 2">L5</strain>
    </source>
</reference>
<keyword evidence="2" id="KW-1185">Reference proteome</keyword>
<dbReference type="EMBL" id="RYZZ01000005">
    <property type="protein sequence ID" value="RUQ31379.1"/>
    <property type="molecule type" value="Genomic_DNA"/>
</dbReference>
<sequence length="242" mass="25899">MVKNQNLIINGSGSYPGGSYDKISIRGEGTIISDVECSVFKIYGTSESLENVKADCLSVYGEAEIKGNIDSGEAHVLGTMSISGKVQIKQLKMRGMLDAGGRLTGEKADIKGSLSVQGDVEYDTFYSRGSFEIKGLLNAETIRIGLRYGCSSAEEIGGGKIIVKKKASLIPFVKEEGTLSAKVIEGDEIYLENTKAEVVRGNTVKIGPGCEIGLVEYSVDFSQSDGSTVKTKIKQKGSDTKW</sequence>
<dbReference type="RefSeq" id="WP_126863402.1">
    <property type="nucleotide sequence ID" value="NZ_JAUSTX010000004.1"/>
</dbReference>
<dbReference type="Proteomes" id="UP000267430">
    <property type="component" value="Unassembled WGS sequence"/>
</dbReference>
<dbReference type="AlphaFoldDB" id="A0A3S0U5F5"/>
<gene>
    <name evidence="1" type="ORF">ELQ35_03240</name>
</gene>
<dbReference type="OrthoDB" id="1730007at2"/>
<evidence type="ECO:0000313" key="1">
    <source>
        <dbReference type="EMBL" id="RUQ31379.1"/>
    </source>
</evidence>